<evidence type="ECO:0000256" key="4">
    <source>
        <dbReference type="ARBA" id="ARBA00005363"/>
    </source>
</evidence>
<comment type="subcellular location">
    <subcellularLocation>
        <location evidence="2">Cytoplasmic vesicle membrane</location>
        <topology evidence="2">Single-pass type I membrane protein</topology>
    </subcellularLocation>
    <subcellularLocation>
        <location evidence="3">Golgi apparatus membrane</location>
        <topology evidence="3">Single-pass type I membrane protein</topology>
    </subcellularLocation>
    <subcellularLocation>
        <location evidence="1">Mitochondrion membrane</location>
        <topology evidence="1">Single-pass membrane protein</topology>
    </subcellularLocation>
</comment>
<evidence type="ECO:0000256" key="8">
    <source>
        <dbReference type="ARBA" id="ARBA00022989"/>
    </source>
</evidence>
<dbReference type="GO" id="GO:0030659">
    <property type="term" value="C:cytoplasmic vesicle membrane"/>
    <property type="evidence" value="ECO:0007669"/>
    <property type="project" value="UniProtKB-SubCell"/>
</dbReference>
<dbReference type="InterPro" id="IPR044865">
    <property type="entry name" value="MRH_dom"/>
</dbReference>
<dbReference type="AlphaFoldDB" id="A0A9P7KM52"/>
<keyword evidence="9" id="KW-0072">Autophagy</keyword>
<keyword evidence="19" id="KW-1185">Reference proteome</keyword>
<keyword evidence="7 16" id="KW-0732">Signal</keyword>
<name>A0A9P7KM52_9AGAR</name>
<evidence type="ECO:0000256" key="13">
    <source>
        <dbReference type="ARBA" id="ARBA00023157"/>
    </source>
</evidence>
<dbReference type="EMBL" id="JABCKI010000145">
    <property type="protein sequence ID" value="KAG5652246.1"/>
    <property type="molecule type" value="Genomic_DNA"/>
</dbReference>
<organism evidence="18 19">
    <name type="scientific">Sphagnurus paluster</name>
    <dbReference type="NCBI Taxonomy" id="117069"/>
    <lineage>
        <taxon>Eukaryota</taxon>
        <taxon>Fungi</taxon>
        <taxon>Dikarya</taxon>
        <taxon>Basidiomycota</taxon>
        <taxon>Agaricomycotina</taxon>
        <taxon>Agaricomycetes</taxon>
        <taxon>Agaricomycetidae</taxon>
        <taxon>Agaricales</taxon>
        <taxon>Tricholomatineae</taxon>
        <taxon>Lyophyllaceae</taxon>
        <taxon>Sphagnurus</taxon>
    </lineage>
</organism>
<feature type="signal peptide" evidence="16">
    <location>
        <begin position="1"/>
        <end position="25"/>
    </location>
</feature>
<proteinExistence type="inferred from homology"/>
<evidence type="ECO:0000313" key="19">
    <source>
        <dbReference type="Proteomes" id="UP000717328"/>
    </source>
</evidence>
<dbReference type="Pfam" id="PF09451">
    <property type="entry name" value="ATG27"/>
    <property type="match status" value="1"/>
</dbReference>
<accession>A0A9P7KM52</accession>
<evidence type="ECO:0000313" key="18">
    <source>
        <dbReference type="EMBL" id="KAG5652246.1"/>
    </source>
</evidence>
<comment type="similarity">
    <text evidence="4">Belongs to the ATG27 family.</text>
</comment>
<evidence type="ECO:0000256" key="11">
    <source>
        <dbReference type="ARBA" id="ARBA00023128"/>
    </source>
</evidence>
<dbReference type="Gene3D" id="2.70.130.10">
    <property type="entry name" value="Mannose-6-phosphate receptor binding domain"/>
    <property type="match status" value="1"/>
</dbReference>
<feature type="transmembrane region" description="Helical" evidence="15">
    <location>
        <begin position="263"/>
        <end position="282"/>
    </location>
</feature>
<keyword evidence="13" id="KW-1015">Disulfide bond</keyword>
<dbReference type="SUPFAM" id="SSF50911">
    <property type="entry name" value="Mannose 6-phosphate receptor domain"/>
    <property type="match status" value="1"/>
</dbReference>
<evidence type="ECO:0000256" key="5">
    <source>
        <dbReference type="ARBA" id="ARBA00013776"/>
    </source>
</evidence>
<protein>
    <recommendedName>
        <fullName evidence="5">Autophagy-related protein 27</fullName>
    </recommendedName>
</protein>
<evidence type="ECO:0000256" key="12">
    <source>
        <dbReference type="ARBA" id="ARBA00023136"/>
    </source>
</evidence>
<feature type="chain" id="PRO_5040455292" description="Autophagy-related protein 27" evidence="16">
    <location>
        <begin position="26"/>
        <end position="394"/>
    </location>
</feature>
<reference evidence="18" key="2">
    <citation type="submission" date="2021-10" db="EMBL/GenBank/DDBJ databases">
        <title>Phylogenomics reveals ancestral predisposition of the termite-cultivated fungus Termitomyces towards a domesticated lifestyle.</title>
        <authorList>
            <person name="Auxier B."/>
            <person name="Grum-Grzhimaylo A."/>
            <person name="Cardenas M.E."/>
            <person name="Lodge J.D."/>
            <person name="Laessoe T."/>
            <person name="Pedersen O."/>
            <person name="Smith M.E."/>
            <person name="Kuyper T.W."/>
            <person name="Franco-Molano E.A."/>
            <person name="Baroni T.J."/>
            <person name="Aanen D.K."/>
        </authorList>
    </citation>
    <scope>NUCLEOTIDE SEQUENCE</scope>
    <source>
        <strain evidence="18">D49</strain>
    </source>
</reference>
<evidence type="ECO:0000256" key="2">
    <source>
        <dbReference type="ARBA" id="ARBA00004358"/>
    </source>
</evidence>
<evidence type="ECO:0000256" key="16">
    <source>
        <dbReference type="SAM" id="SignalP"/>
    </source>
</evidence>
<keyword evidence="12 15" id="KW-0472">Membrane</keyword>
<evidence type="ECO:0000256" key="9">
    <source>
        <dbReference type="ARBA" id="ARBA00023006"/>
    </source>
</evidence>
<evidence type="ECO:0000256" key="10">
    <source>
        <dbReference type="ARBA" id="ARBA00023034"/>
    </source>
</evidence>
<comment type="caution">
    <text evidence="18">The sequence shown here is derived from an EMBL/GenBank/DDBJ whole genome shotgun (WGS) entry which is preliminary data.</text>
</comment>
<dbReference type="GO" id="GO:0000139">
    <property type="term" value="C:Golgi membrane"/>
    <property type="evidence" value="ECO:0007669"/>
    <property type="project" value="UniProtKB-SubCell"/>
</dbReference>
<dbReference type="GO" id="GO:0006914">
    <property type="term" value="P:autophagy"/>
    <property type="evidence" value="ECO:0007669"/>
    <property type="project" value="UniProtKB-KW"/>
</dbReference>
<evidence type="ECO:0000256" key="7">
    <source>
        <dbReference type="ARBA" id="ARBA00022729"/>
    </source>
</evidence>
<gene>
    <name evidence="18" type="ORF">H0H81_005704</name>
</gene>
<keyword evidence="6 15" id="KW-0812">Transmembrane</keyword>
<dbReference type="PROSITE" id="PS51914">
    <property type="entry name" value="MRH"/>
    <property type="match status" value="1"/>
</dbReference>
<dbReference type="InterPro" id="IPR009011">
    <property type="entry name" value="Man6P_isomerase_rcpt-bd_dom_sf"/>
</dbReference>
<keyword evidence="10" id="KW-0333">Golgi apparatus</keyword>
<dbReference type="OrthoDB" id="29460at2759"/>
<evidence type="ECO:0000256" key="15">
    <source>
        <dbReference type="SAM" id="Phobius"/>
    </source>
</evidence>
<feature type="domain" description="MRH" evidence="17">
    <location>
        <begin position="40"/>
        <end position="212"/>
    </location>
</feature>
<dbReference type="Proteomes" id="UP000717328">
    <property type="component" value="Unassembled WGS sequence"/>
</dbReference>
<keyword evidence="14" id="KW-0968">Cytoplasmic vesicle</keyword>
<evidence type="ECO:0000256" key="1">
    <source>
        <dbReference type="ARBA" id="ARBA00004304"/>
    </source>
</evidence>
<evidence type="ECO:0000259" key="17">
    <source>
        <dbReference type="PROSITE" id="PS51914"/>
    </source>
</evidence>
<evidence type="ECO:0000256" key="14">
    <source>
        <dbReference type="ARBA" id="ARBA00023329"/>
    </source>
</evidence>
<sequence length="394" mass="43581">MSSHRPTILTPLVLLLTAAAAVVDATTLTHEFTENSDLLAGCRFSLGRKNYDLCPLMWGGAKEAVGSTWALDESGRSLLTRRLYSFTLGGARPNQQCPEGTWICMTETRGEDNLQHEEPTRTTYTPIAGRMRHQSSLVDQGVNARASVFEDDIHGSSPLTLFLNGGIHENKPRYAWIEFICDPDSESTVPSFSGEEHGVHSFTWPTKHGCPILDSDVATKSDADSDSALLHTLENEDTTEDSDAEKEGGELVDKFPDRLSRRWIVFILSTGALLISISLFIASPDARAVFSTQAKYLATALHLPALKRSTRAFVAKPFQFRASDFRLVRWAEEDMSLGVLDDEERRDVDVMVNGGSRGMSHWDGEGMDEYIPLKAGSLGGTRQDYGSSRGRQFW</sequence>
<reference evidence="18" key="1">
    <citation type="submission" date="2021-02" db="EMBL/GenBank/DDBJ databases">
        <authorList>
            <person name="Nieuwenhuis M."/>
            <person name="Van De Peppel L.J.J."/>
        </authorList>
    </citation>
    <scope>NUCLEOTIDE SEQUENCE</scope>
    <source>
        <strain evidence="18">D49</strain>
    </source>
</reference>
<evidence type="ECO:0000256" key="6">
    <source>
        <dbReference type="ARBA" id="ARBA00022692"/>
    </source>
</evidence>
<evidence type="ECO:0000256" key="3">
    <source>
        <dbReference type="ARBA" id="ARBA00004614"/>
    </source>
</evidence>
<keyword evidence="11" id="KW-0496">Mitochondrion</keyword>
<keyword evidence="8 15" id="KW-1133">Transmembrane helix</keyword>
<dbReference type="InterPro" id="IPR018939">
    <property type="entry name" value="Autophagy-rel_prot_27"/>
</dbReference>
<dbReference type="GO" id="GO:0031966">
    <property type="term" value="C:mitochondrial membrane"/>
    <property type="evidence" value="ECO:0007669"/>
    <property type="project" value="UniProtKB-SubCell"/>
</dbReference>